<evidence type="ECO:0000256" key="6">
    <source>
        <dbReference type="ARBA" id="ARBA00025581"/>
    </source>
</evidence>
<protein>
    <recommendedName>
        <fullName evidence="8">TFIIE beta domain-containing protein</fullName>
    </recommendedName>
</protein>
<dbReference type="PANTHER" id="PTHR12716:SF8">
    <property type="entry name" value="TRANSCRIPTION INITIATION FACTOR IIE SUBUNIT BETA"/>
    <property type="match status" value="1"/>
</dbReference>
<dbReference type="InterPro" id="IPR040501">
    <property type="entry name" value="TFA2_Winged_2"/>
</dbReference>
<evidence type="ECO:0000256" key="3">
    <source>
        <dbReference type="ARBA" id="ARBA00023125"/>
    </source>
</evidence>
<keyword evidence="3" id="KW-0238">DNA-binding</keyword>
<dbReference type="PROSITE" id="PS51351">
    <property type="entry name" value="TFIIE_BETA_C"/>
    <property type="match status" value="1"/>
</dbReference>
<dbReference type="PANTHER" id="PTHR12716">
    <property type="entry name" value="TRANSCRIPTION INITIATION FACTOR IIE, BETA SUBUNIT"/>
    <property type="match status" value="1"/>
</dbReference>
<evidence type="ECO:0000256" key="1">
    <source>
        <dbReference type="ARBA" id="ARBA00004123"/>
    </source>
</evidence>
<feature type="domain" description="TFIIE beta" evidence="8">
    <location>
        <begin position="40"/>
        <end position="110"/>
    </location>
</feature>
<feature type="compositionally biased region" description="Basic and acidic residues" evidence="7">
    <location>
        <begin position="240"/>
        <end position="249"/>
    </location>
</feature>
<evidence type="ECO:0000259" key="8">
    <source>
        <dbReference type="PROSITE" id="PS51351"/>
    </source>
</evidence>
<evidence type="ECO:0000313" key="10">
    <source>
        <dbReference type="Proteomes" id="UP001188597"/>
    </source>
</evidence>
<dbReference type="Proteomes" id="UP001188597">
    <property type="component" value="Unassembled WGS sequence"/>
</dbReference>
<keyword evidence="2" id="KW-0805">Transcription regulation</keyword>
<dbReference type="GO" id="GO:0001097">
    <property type="term" value="F:TFIIH-class transcription factor complex binding"/>
    <property type="evidence" value="ECO:0007669"/>
    <property type="project" value="TreeGrafter"/>
</dbReference>
<dbReference type="AlphaFoldDB" id="A0AA89AQF3"/>
<dbReference type="InterPro" id="IPR003166">
    <property type="entry name" value="TFIIE_bsu_DNA-bd"/>
</dbReference>
<comment type="function">
    <text evidence="6">Recruits TFIIH to the initiation complex and stimulates the RNA polymerase II C-terminal domain kinase and DNA-dependent ATPase activities of TFIIH. Both TFIIH and TFIIE are required for promoter clearance by RNA polymerase.</text>
</comment>
<reference evidence="9" key="1">
    <citation type="submission" date="2022-12" db="EMBL/GenBank/DDBJ databases">
        <title>Draft genome assemblies for two species of Escallonia (Escalloniales).</title>
        <authorList>
            <person name="Chanderbali A."/>
            <person name="Dervinis C."/>
            <person name="Anghel I."/>
            <person name="Soltis D."/>
            <person name="Soltis P."/>
            <person name="Zapata F."/>
        </authorList>
    </citation>
    <scope>NUCLEOTIDE SEQUENCE</scope>
    <source>
        <strain evidence="9">UCBG64.0493</strain>
        <tissue evidence="9">Leaf</tissue>
    </source>
</reference>
<dbReference type="InterPro" id="IPR016656">
    <property type="entry name" value="TFIIE-bsu"/>
</dbReference>
<comment type="subcellular location">
    <subcellularLocation>
        <location evidence="1">Nucleus</location>
    </subcellularLocation>
</comment>
<keyword evidence="4" id="KW-0804">Transcription</keyword>
<dbReference type="GO" id="GO:0006367">
    <property type="term" value="P:transcription initiation at RNA polymerase II promoter"/>
    <property type="evidence" value="ECO:0007669"/>
    <property type="project" value="InterPro"/>
</dbReference>
<evidence type="ECO:0000313" key="9">
    <source>
        <dbReference type="EMBL" id="KAK3011220.1"/>
    </source>
</evidence>
<sequence>MDVSVSRWASALAGQLAGCAWEIPKCPRKRSRCLSTLASIAARVRSTRTPVGAQIKRAIEFLRETRQDLTPDEIVQESNVEKSVITILKKNPELKYDGKRFSYKAKYDVTDGDELFNLIRKFPDGIIITDLQDAYPNVMEDLESFSTLYWALKAAGRIWVLRNLKKQEFAYPNDPRANIKVDNDLKKLFHNVKLPQDMLYVENDLKKNGMQPATDTARRRAMAQIRGMASCFQDKEEEEGWNHQEDQTDQRTPSPALFQGYLITATG</sequence>
<dbReference type="Pfam" id="PF02186">
    <property type="entry name" value="TFIIE_beta"/>
    <property type="match status" value="1"/>
</dbReference>
<organism evidence="9 10">
    <name type="scientific">Escallonia herrerae</name>
    <dbReference type="NCBI Taxonomy" id="1293975"/>
    <lineage>
        <taxon>Eukaryota</taxon>
        <taxon>Viridiplantae</taxon>
        <taxon>Streptophyta</taxon>
        <taxon>Embryophyta</taxon>
        <taxon>Tracheophyta</taxon>
        <taxon>Spermatophyta</taxon>
        <taxon>Magnoliopsida</taxon>
        <taxon>eudicotyledons</taxon>
        <taxon>Gunneridae</taxon>
        <taxon>Pentapetalae</taxon>
        <taxon>asterids</taxon>
        <taxon>campanulids</taxon>
        <taxon>Escalloniales</taxon>
        <taxon>Escalloniaceae</taxon>
        <taxon>Escallonia</taxon>
    </lineage>
</organism>
<evidence type="ECO:0000256" key="7">
    <source>
        <dbReference type="SAM" id="MobiDB-lite"/>
    </source>
</evidence>
<keyword evidence="5" id="KW-0539">Nucleus</keyword>
<evidence type="ECO:0000256" key="5">
    <source>
        <dbReference type="ARBA" id="ARBA00023242"/>
    </source>
</evidence>
<gene>
    <name evidence="9" type="ORF">RJ639_012372</name>
</gene>
<name>A0AA89AQF3_9ASTE</name>
<dbReference type="Pfam" id="PF18121">
    <property type="entry name" value="TFA2_Winged_2"/>
    <property type="match status" value="1"/>
</dbReference>
<feature type="region of interest" description="Disordered" evidence="7">
    <location>
        <begin position="234"/>
        <end position="254"/>
    </location>
</feature>
<evidence type="ECO:0000256" key="4">
    <source>
        <dbReference type="ARBA" id="ARBA00023163"/>
    </source>
</evidence>
<comment type="caution">
    <text evidence="9">The sequence shown here is derived from an EMBL/GenBank/DDBJ whole genome shotgun (WGS) entry which is preliminary data.</text>
</comment>
<dbReference type="EMBL" id="JAVXUP010001470">
    <property type="protein sequence ID" value="KAK3011220.1"/>
    <property type="molecule type" value="Genomic_DNA"/>
</dbReference>
<accession>A0AA89AQF3</accession>
<proteinExistence type="predicted"/>
<dbReference type="GO" id="GO:0003677">
    <property type="term" value="F:DNA binding"/>
    <property type="evidence" value="ECO:0007669"/>
    <property type="project" value="UniProtKB-KW"/>
</dbReference>
<evidence type="ECO:0000256" key="2">
    <source>
        <dbReference type="ARBA" id="ARBA00023015"/>
    </source>
</evidence>
<keyword evidence="10" id="KW-1185">Reference proteome</keyword>
<dbReference type="GO" id="GO:0005673">
    <property type="term" value="C:transcription factor TFIIE complex"/>
    <property type="evidence" value="ECO:0007669"/>
    <property type="project" value="InterPro"/>
</dbReference>